<sequence>MEVSHDDSFSCYFSCCLVPWFLLGGSVILSLLVCFSRKILQGRLLPERRACPLSAGAWPKSPRAYPTSRDRPQATVKKAKDLQGQAQDGPSPRTPRQDPIRHLLCADPACTLCDRVAVQARRLAYPRGRGLPPSPAPLDPNTSCLEYSSCLDVSKSPASVTLLRSDSEPGPAGNLSLSTPGAPLAPCTGPHQLRTPKKQRAAKKAKQEGLRGLEECVCCSDDWVEEQAALSTSTFTFSEISFTSRTDYSSSSARSRTSLEVTLRQVSECSLRIESSTSSRVWGEPVEEEAFVRKRKSPGTSPSRGRPKKRGRSREKGSPVFCRKRGSLRAEFAPTDTPFLTEAARAILEWHVLWKRAQHALGLPQSLLRSLRAFMPAAPGSAPRKATGEVVAVTQPQAPSFLSEDSRAGLEKHLQKMVRLKRWGLPQRVREALQHMHPAAPRKVLRSEGRGLASSGAGGAQQQARAVSFRPAGASPVKLPPPAQKMPASLLKPFPLGWKYLQPTSHLHPQAEAERVALAPERARLQVALPPRHGAPRLQPPAPPLPALEFVASSALDGLETHALRKRLQHQWGLPGLLQRSLQRFLPAPPPRPPTHCLLVPRGSQQVRPAIGQLPCIPPETKKLLESHLKRVVIERRWGLPRRVLESLQHFRAPSPPPTIKPRDREKVSWPQGVKRLPPQKLPTLPERGANSSPETRWDAKHQALQRQVAKKALETQLGLFSPVVRLSQELSRRVGREALPRVLLRGLRPLRPRSQAFPFLEESALQSIELNLVRKQLAYRWGLPTLYRRSVALLVPGPPLSPTAGTTTARFAAAETLFVGTEVRGELEWHVRRKQVQHTWGVPGLVQRSLRNLLLATPQLCRQRLGQGTVTILQERPLFLRKETRHKLELNVRKRVVLQRWGLPKLVLESLRFLFPEMRLQPPRKEAPKSPLALPEGRSPSDRDRGGYLGALASAMATPRKAHLVVLNHQKMEQHVAKRSVEVLLGVFPPVAQLSWRLASLSTRPLLPWLIRPGQGALRPRSSSFLPFVRPEEVGQIELAVCRSHLASLWGLGVRYTEVLRVVLCGPPARPLAPQQMGQEFLEAQTPFLAQSDRGVLELCVRKRRLQHQWGLPALIQRSLRAFMQGSPLLPLLLTGRRARIQVVVLEQELLFLPGTTRNHLELHLQKMKLQRQWGLPRRVLQSLKIFAPSGLLGEVGRGRPWTQRPPQPPLEQLVPVGAVAFPQGSRGQFDIQEKAEEEEKIQQEEEQESGEGSLSGKEVADKCSSSSSPESWHDTEEAPTSHEECAEYAASGPASCAHQVGKGSRTCQALEQKVLDGDRALRRTQPRSEGKGEQGGPPQFLPMGEGIFLGRHRDTDKNLSLLGSIVEKKLGLQQGIHIWLDDQGRQTEESLPRGHQGPGLHEDQRHAKEIGAQHHWGAISYAGEAITMKWEETQCCFSQVADSAGQAGEETQGLGSAPTPKVQLLQAGRMESRVRLEESSVRAASWMPSEMGRGRSGARGTRPTTRGEGRGTLSQDGLLGSGGQRWSSKEQRWRSKEQRSSSREQRSSSREKRSSSREKRSSSREKRSSSKEQRWRSKEQRSSSREQRLSSREKRSSSKEQRSSSRSSSIKERRSSSREQRWKSKEQRWKSKEQRSSSKEQKCSSKERKLSTSDQKSSSRKKRSKIGAWIFCGRKQKSEGRAQNSSKRRGRSRSQVQSKGGRRGNHLPRAQP</sequence>
<dbReference type="PANTHER" id="PTHR21859:SF12">
    <property type="entry name" value="SPERMATOGENESIS-ASSOCIATED PROTEIN 31D1"/>
    <property type="match status" value="1"/>
</dbReference>
<reference evidence="5" key="1">
    <citation type="submission" date="2022-12" db="EMBL/GenBank/DDBJ databases">
        <authorList>
            <person name="Alioto T."/>
            <person name="Alioto T."/>
            <person name="Gomez Garrido J."/>
        </authorList>
    </citation>
    <scope>NUCLEOTIDE SEQUENCE</scope>
</reference>
<comment type="similarity">
    <text evidence="1">Belongs to the SPATA31 family.</text>
</comment>
<feature type="compositionally biased region" description="Basic and acidic residues" evidence="2">
    <location>
        <begin position="1472"/>
        <end position="1482"/>
    </location>
</feature>
<keyword evidence="3" id="KW-0472">Membrane</keyword>
<name>A0AA35L240_9SAUR</name>
<feature type="domain" description="SPATA31" evidence="4">
    <location>
        <begin position="485"/>
        <end position="671"/>
    </location>
</feature>
<feature type="region of interest" description="Disordered" evidence="2">
    <location>
        <begin position="924"/>
        <end position="946"/>
    </location>
</feature>
<gene>
    <name evidence="5" type="ORF">PODLI_1B014194</name>
</gene>
<dbReference type="PANTHER" id="PTHR21859">
    <property type="entry name" value="ACROSOME-SPECIFIC PROTEIN"/>
    <property type="match status" value="1"/>
</dbReference>
<feature type="region of interest" description="Disordered" evidence="2">
    <location>
        <begin position="1472"/>
        <end position="1714"/>
    </location>
</feature>
<dbReference type="EMBL" id="OX395136">
    <property type="protein sequence ID" value="CAI5787969.1"/>
    <property type="molecule type" value="Genomic_DNA"/>
</dbReference>
<keyword evidence="6" id="KW-1185">Reference proteome</keyword>
<keyword evidence="3" id="KW-0812">Transmembrane</keyword>
<feature type="compositionally biased region" description="Basic and acidic residues" evidence="2">
    <location>
        <begin position="1529"/>
        <end position="1653"/>
    </location>
</feature>
<feature type="domain" description="SPATA31" evidence="4">
    <location>
        <begin position="827"/>
        <end position="918"/>
    </location>
</feature>
<feature type="compositionally biased region" description="Basic and acidic residues" evidence="2">
    <location>
        <begin position="1318"/>
        <end position="1334"/>
    </location>
</feature>
<feature type="region of interest" description="Disordered" evidence="2">
    <location>
        <begin position="291"/>
        <end position="320"/>
    </location>
</feature>
<dbReference type="Proteomes" id="UP001178461">
    <property type="component" value="Chromosome 11"/>
</dbReference>
<evidence type="ECO:0000313" key="5">
    <source>
        <dbReference type="EMBL" id="CAI5787969.1"/>
    </source>
</evidence>
<dbReference type="Pfam" id="PF14650">
    <property type="entry name" value="FAM75"/>
    <property type="match status" value="4"/>
</dbReference>
<feature type="region of interest" description="Disordered" evidence="2">
    <location>
        <begin position="60"/>
        <end position="98"/>
    </location>
</feature>
<feature type="region of interest" description="Disordered" evidence="2">
    <location>
        <begin position="162"/>
        <end position="206"/>
    </location>
</feature>
<organism evidence="5 6">
    <name type="scientific">Podarcis lilfordi</name>
    <name type="common">Lilford's wall lizard</name>
    <dbReference type="NCBI Taxonomy" id="74358"/>
    <lineage>
        <taxon>Eukaryota</taxon>
        <taxon>Metazoa</taxon>
        <taxon>Chordata</taxon>
        <taxon>Craniata</taxon>
        <taxon>Vertebrata</taxon>
        <taxon>Euteleostomi</taxon>
        <taxon>Lepidosauria</taxon>
        <taxon>Squamata</taxon>
        <taxon>Bifurcata</taxon>
        <taxon>Unidentata</taxon>
        <taxon>Episquamata</taxon>
        <taxon>Laterata</taxon>
        <taxon>Lacertibaenia</taxon>
        <taxon>Lacertidae</taxon>
        <taxon>Podarcis</taxon>
    </lineage>
</organism>
<feature type="region of interest" description="Disordered" evidence="2">
    <location>
        <begin position="1318"/>
        <end position="1342"/>
    </location>
</feature>
<feature type="compositionally biased region" description="Acidic residues" evidence="2">
    <location>
        <begin position="1237"/>
        <end position="1251"/>
    </location>
</feature>
<feature type="domain" description="SPATA31" evidence="4">
    <location>
        <begin position="344"/>
        <end position="440"/>
    </location>
</feature>
<evidence type="ECO:0000256" key="3">
    <source>
        <dbReference type="SAM" id="Phobius"/>
    </source>
</evidence>
<dbReference type="InterPro" id="IPR039509">
    <property type="entry name" value="SPATA31"/>
</dbReference>
<feature type="compositionally biased region" description="Basic and acidic residues" evidence="2">
    <location>
        <begin position="1273"/>
        <end position="1287"/>
    </location>
</feature>
<evidence type="ECO:0000256" key="1">
    <source>
        <dbReference type="ARBA" id="ARBA00035009"/>
    </source>
</evidence>
<feature type="region of interest" description="Disordered" evidence="2">
    <location>
        <begin position="651"/>
        <end position="697"/>
    </location>
</feature>
<evidence type="ECO:0000256" key="2">
    <source>
        <dbReference type="SAM" id="MobiDB-lite"/>
    </source>
</evidence>
<feature type="domain" description="SPATA31" evidence="4">
    <location>
        <begin position="1076"/>
        <end position="1199"/>
    </location>
</feature>
<evidence type="ECO:0000259" key="4">
    <source>
        <dbReference type="Pfam" id="PF14650"/>
    </source>
</evidence>
<keyword evidence="3" id="KW-1133">Transmembrane helix</keyword>
<evidence type="ECO:0000313" key="6">
    <source>
        <dbReference type="Proteomes" id="UP001178461"/>
    </source>
</evidence>
<proteinExistence type="inferred from homology"/>
<accession>A0AA35L240</accession>
<feature type="compositionally biased region" description="Low complexity" evidence="2">
    <location>
        <begin position="450"/>
        <end position="466"/>
    </location>
</feature>
<feature type="compositionally biased region" description="Low complexity" evidence="2">
    <location>
        <begin position="1500"/>
        <end position="1520"/>
    </location>
</feature>
<feature type="region of interest" description="Disordered" evidence="2">
    <location>
        <begin position="1235"/>
        <end position="1288"/>
    </location>
</feature>
<protein>
    <recommendedName>
        <fullName evidence="4">SPATA31 domain-containing protein</fullName>
    </recommendedName>
</protein>
<feature type="compositionally biased region" description="Basic residues" evidence="2">
    <location>
        <begin position="194"/>
        <end position="204"/>
    </location>
</feature>
<feature type="region of interest" description="Disordered" evidence="2">
    <location>
        <begin position="437"/>
        <end position="476"/>
    </location>
</feature>
<feature type="transmembrane region" description="Helical" evidence="3">
    <location>
        <begin position="12"/>
        <end position="33"/>
    </location>
</feature>